<dbReference type="Gene3D" id="1.10.10.10">
    <property type="entry name" value="Winged helix-like DNA-binding domain superfamily/Winged helix DNA-binding domain"/>
    <property type="match status" value="1"/>
</dbReference>
<dbReference type="Pfam" id="PF00126">
    <property type="entry name" value="HTH_1"/>
    <property type="match status" value="1"/>
</dbReference>
<dbReference type="GO" id="GO:0003677">
    <property type="term" value="F:DNA binding"/>
    <property type="evidence" value="ECO:0007669"/>
    <property type="project" value="UniProtKB-KW"/>
</dbReference>
<comment type="similarity">
    <text evidence="1">Belongs to the LysR transcriptional regulatory family.</text>
</comment>
<dbReference type="InterPro" id="IPR036390">
    <property type="entry name" value="WH_DNA-bd_sf"/>
</dbReference>
<dbReference type="GO" id="GO:0003700">
    <property type="term" value="F:DNA-binding transcription factor activity"/>
    <property type="evidence" value="ECO:0007669"/>
    <property type="project" value="InterPro"/>
</dbReference>
<dbReference type="SUPFAM" id="SSF53850">
    <property type="entry name" value="Periplasmic binding protein-like II"/>
    <property type="match status" value="1"/>
</dbReference>
<dbReference type="AlphaFoldDB" id="A0A1M4WDT3"/>
<accession>A0A1M4WDT3</accession>
<dbReference type="PROSITE" id="PS50931">
    <property type="entry name" value="HTH_LYSR"/>
    <property type="match status" value="1"/>
</dbReference>
<dbReference type="InterPro" id="IPR005119">
    <property type="entry name" value="LysR_subst-bd"/>
</dbReference>
<dbReference type="InterPro" id="IPR000847">
    <property type="entry name" value="LysR_HTH_N"/>
</dbReference>
<dbReference type="PANTHER" id="PTHR30419">
    <property type="entry name" value="HTH-TYPE TRANSCRIPTIONAL REGULATOR YBHD"/>
    <property type="match status" value="1"/>
</dbReference>
<dbReference type="OrthoDB" id="8437302at2"/>
<dbReference type="Pfam" id="PF03466">
    <property type="entry name" value="LysR_substrate"/>
    <property type="match status" value="1"/>
</dbReference>
<dbReference type="CDD" id="cd08440">
    <property type="entry name" value="PBP2_LTTR_like_4"/>
    <property type="match status" value="1"/>
</dbReference>
<evidence type="ECO:0000259" key="5">
    <source>
        <dbReference type="PROSITE" id="PS50931"/>
    </source>
</evidence>
<keyword evidence="3" id="KW-0238">DNA-binding</keyword>
<feature type="domain" description="HTH lysR-type" evidence="5">
    <location>
        <begin position="5"/>
        <end position="61"/>
    </location>
</feature>
<organism evidence="6 7">
    <name type="scientific">Modicisalibacter ilicicola DSM 19980</name>
    <dbReference type="NCBI Taxonomy" id="1121942"/>
    <lineage>
        <taxon>Bacteria</taxon>
        <taxon>Pseudomonadati</taxon>
        <taxon>Pseudomonadota</taxon>
        <taxon>Gammaproteobacteria</taxon>
        <taxon>Oceanospirillales</taxon>
        <taxon>Halomonadaceae</taxon>
        <taxon>Modicisalibacter</taxon>
    </lineage>
</organism>
<keyword evidence="7" id="KW-1185">Reference proteome</keyword>
<proteinExistence type="inferred from homology"/>
<evidence type="ECO:0000313" key="7">
    <source>
        <dbReference type="Proteomes" id="UP000184346"/>
    </source>
</evidence>
<dbReference type="InterPro" id="IPR050950">
    <property type="entry name" value="HTH-type_LysR_regulators"/>
</dbReference>
<evidence type="ECO:0000256" key="4">
    <source>
        <dbReference type="ARBA" id="ARBA00023163"/>
    </source>
</evidence>
<evidence type="ECO:0000256" key="1">
    <source>
        <dbReference type="ARBA" id="ARBA00009437"/>
    </source>
</evidence>
<dbReference type="GO" id="GO:0005829">
    <property type="term" value="C:cytosol"/>
    <property type="evidence" value="ECO:0007669"/>
    <property type="project" value="TreeGrafter"/>
</dbReference>
<name>A0A1M4WDT3_9GAMM</name>
<protein>
    <submittedName>
        <fullName evidence="6">Transcriptional regulator, LysR family</fullName>
    </submittedName>
</protein>
<dbReference type="SUPFAM" id="SSF46785">
    <property type="entry name" value="Winged helix' DNA-binding domain"/>
    <property type="match status" value="1"/>
</dbReference>
<keyword evidence="2" id="KW-0805">Transcription regulation</keyword>
<reference evidence="6 7" key="1">
    <citation type="submission" date="2016-11" db="EMBL/GenBank/DDBJ databases">
        <authorList>
            <person name="Jaros S."/>
            <person name="Januszkiewicz K."/>
            <person name="Wedrychowicz H."/>
        </authorList>
    </citation>
    <scope>NUCLEOTIDE SEQUENCE [LARGE SCALE GENOMIC DNA]</scope>
    <source>
        <strain evidence="6 7">DSM 19980</strain>
    </source>
</reference>
<dbReference type="STRING" id="1121942.SAMN02745148_01172"/>
<gene>
    <name evidence="6" type="ORF">SAMN02745148_01172</name>
</gene>
<dbReference type="EMBL" id="FQUJ01000004">
    <property type="protein sequence ID" value="SHE79347.1"/>
    <property type="molecule type" value="Genomic_DNA"/>
</dbReference>
<evidence type="ECO:0000313" key="6">
    <source>
        <dbReference type="EMBL" id="SHE79347.1"/>
    </source>
</evidence>
<evidence type="ECO:0000256" key="2">
    <source>
        <dbReference type="ARBA" id="ARBA00023015"/>
    </source>
</evidence>
<dbReference type="RefSeq" id="WP_084671190.1">
    <property type="nucleotide sequence ID" value="NZ_FQUJ01000004.1"/>
</dbReference>
<dbReference type="InterPro" id="IPR036388">
    <property type="entry name" value="WH-like_DNA-bd_sf"/>
</dbReference>
<dbReference type="Proteomes" id="UP000184346">
    <property type="component" value="Unassembled WGS sequence"/>
</dbReference>
<keyword evidence="4" id="KW-0804">Transcription</keyword>
<dbReference type="PANTHER" id="PTHR30419:SF8">
    <property type="entry name" value="NITROGEN ASSIMILATION TRANSCRIPTIONAL ACTIVATOR-RELATED"/>
    <property type="match status" value="1"/>
</dbReference>
<dbReference type="Gene3D" id="3.40.190.10">
    <property type="entry name" value="Periplasmic binding protein-like II"/>
    <property type="match status" value="2"/>
</dbReference>
<dbReference type="PRINTS" id="PR00039">
    <property type="entry name" value="HTHLYSR"/>
</dbReference>
<sequence>MPPELKIQPLRYVLAIVDEGGFNAAARQLHRSQPALSMAIKELEQRLGEPLFEKSGKVELTPFGSYCLPRFREFIAQHDRLSRELKAQVDKQAGRLDIATVPSVASRLMPDILGGFIALYPELKVSLQDGNAEFVRRQVTSGEADLGVGSVWQGDDELDFKPLMRDRVGVVCRDDHPLASREALDWQELQGHALIGNGTSRLLEGTKAAPLIEQNAYFVANMISLTAMLEAGVGITTLPQLAFPEEHPRLRFIPFADPNVEREIGLLKSARRSLSPAAQAIGAFIVESIERGSASWRQGVMHSSLLARGYTPRRNPRS</sequence>
<evidence type="ECO:0000256" key="3">
    <source>
        <dbReference type="ARBA" id="ARBA00023125"/>
    </source>
</evidence>